<dbReference type="InterPro" id="IPR051534">
    <property type="entry name" value="CBASS_pafABC_assoc_protein"/>
</dbReference>
<feature type="domain" description="WCX" evidence="2">
    <location>
        <begin position="351"/>
        <end position="432"/>
    </location>
</feature>
<keyword evidence="4" id="KW-1185">Reference proteome</keyword>
<dbReference type="Pfam" id="PF25583">
    <property type="entry name" value="WCX"/>
    <property type="match status" value="1"/>
</dbReference>
<reference evidence="3 4" key="1">
    <citation type="submission" date="2015-08" db="EMBL/GenBank/DDBJ databases">
        <title>Draft genome sequence of cellulolytic and xylanolytic Paenibacillus sp. A59, isolated from a decaying forest soil from Patagonia, Argentina.</title>
        <authorList>
            <person name="Ghio S."/>
            <person name="Caceres A.M."/>
            <person name="Talia P."/>
            <person name="Grasso D."/>
            <person name="Campos E."/>
        </authorList>
    </citation>
    <scope>NUCLEOTIDE SEQUENCE [LARGE SCALE GENOMIC DNA]</scope>
    <source>
        <strain evidence="3 4">A59</strain>
    </source>
</reference>
<dbReference type="PANTHER" id="PTHR34580:SF1">
    <property type="entry name" value="PROTEIN PAFC"/>
    <property type="match status" value="1"/>
</dbReference>
<dbReference type="OrthoDB" id="2651809at2"/>
<dbReference type="PANTHER" id="PTHR34580">
    <property type="match status" value="1"/>
</dbReference>
<dbReference type="Pfam" id="PF13280">
    <property type="entry name" value="WYL"/>
    <property type="match status" value="1"/>
</dbReference>
<dbReference type="InterPro" id="IPR057727">
    <property type="entry name" value="WCX_dom"/>
</dbReference>
<evidence type="ECO:0000259" key="2">
    <source>
        <dbReference type="Pfam" id="PF25583"/>
    </source>
</evidence>
<dbReference type="AlphaFoldDB" id="A0A0N0C2K2"/>
<protein>
    <submittedName>
        <fullName evidence="3">Transcriptional regulator</fullName>
    </submittedName>
</protein>
<evidence type="ECO:0000313" key="3">
    <source>
        <dbReference type="EMBL" id="KOY12937.1"/>
    </source>
</evidence>
<dbReference type="RefSeq" id="WP_053783952.1">
    <property type="nucleotide sequence ID" value="NZ_LITU01000082.1"/>
</dbReference>
<name>A0A0N0C2K2_9BACL</name>
<feature type="domain" description="WYL" evidence="1">
    <location>
        <begin position="234"/>
        <end position="318"/>
    </location>
</feature>
<organism evidence="3 4">
    <name type="scientific">Paenibacillus xylanivorans</name>
    <dbReference type="NCBI Taxonomy" id="1705561"/>
    <lineage>
        <taxon>Bacteria</taxon>
        <taxon>Bacillati</taxon>
        <taxon>Bacillota</taxon>
        <taxon>Bacilli</taxon>
        <taxon>Bacillales</taxon>
        <taxon>Paenibacillaceae</taxon>
        <taxon>Paenibacillus</taxon>
    </lineage>
</organism>
<dbReference type="PROSITE" id="PS52050">
    <property type="entry name" value="WYL"/>
    <property type="match status" value="1"/>
</dbReference>
<accession>A0A0N0C2K2</accession>
<comment type="caution">
    <text evidence="3">The sequence shown here is derived from an EMBL/GenBank/DDBJ whole genome shotgun (WGS) entry which is preliminary data.</text>
</comment>
<dbReference type="EMBL" id="LITU01000082">
    <property type="protein sequence ID" value="KOY12937.1"/>
    <property type="molecule type" value="Genomic_DNA"/>
</dbReference>
<proteinExistence type="predicted"/>
<evidence type="ECO:0000259" key="1">
    <source>
        <dbReference type="Pfam" id="PF13280"/>
    </source>
</evidence>
<dbReference type="PATRIC" id="fig|1705561.3.peg.5956"/>
<gene>
    <name evidence="3" type="ORF">AMS66_28265</name>
</gene>
<dbReference type="Proteomes" id="UP000037688">
    <property type="component" value="Unassembled WGS sequence"/>
</dbReference>
<evidence type="ECO:0000313" key="4">
    <source>
        <dbReference type="Proteomes" id="UP000037688"/>
    </source>
</evidence>
<sequence length="451" mass="53009">MAKESFDKEIQFLRMLSLTSGAYNRKQYAERLGISVHTFDKTQRRLKEIMQTVADQRTGSEQNKEMAELVRFQYGESAEPMLLFLFRAKSMKETEVQRLSVLLHTLQDQALTAMELLDACCAELPEELALPDEKTIRSDLKYLEEVGVIRKEPGGRPYRYLLQQDVLTGLTVEEQLELYDFVDIMANTQVPSVQGYLLRDSLKKAIAASYPQEEATEPFIYKYHYYSRILDEAHLYTLLSAIRQRKHVQFLYYSPKKPSSYSSQNTNPRFEREAGGRSNRIVPLEVVYDHQYGRWYVIGYQGRRGFVKFRMEGITQLEEQDSIEEEYMLELKQQWAEISRYSWLVDTGNTVTVQARFFHPRDGQRNFILDRVRLQGQWGTITPETEHTFLYEIQVNGTTEIKPWLRSFGSSCEVIAPQRLRQEMIKEWKEIAQYYESVREDVQLSDDDEIE</sequence>
<dbReference type="InterPro" id="IPR026881">
    <property type="entry name" value="WYL_dom"/>
</dbReference>